<dbReference type="Gene3D" id="3.40.50.2300">
    <property type="match status" value="1"/>
</dbReference>
<feature type="domain" description="Response regulatory" evidence="3">
    <location>
        <begin position="5"/>
        <end position="119"/>
    </location>
</feature>
<proteinExistence type="predicted"/>
<dbReference type="EMBL" id="QFLI01000009">
    <property type="protein sequence ID" value="PXX97800.1"/>
    <property type="molecule type" value="Genomic_DNA"/>
</dbReference>
<dbReference type="InterPro" id="IPR017850">
    <property type="entry name" value="Alkaline_phosphatase_core_sf"/>
</dbReference>
<dbReference type="SMART" id="SM00448">
    <property type="entry name" value="REC"/>
    <property type="match status" value="1"/>
</dbReference>
<comment type="caution">
    <text evidence="4">The sequence shown here is derived from an EMBL/GenBank/DDBJ whole genome shotgun (WGS) entry which is preliminary data.</text>
</comment>
<feature type="modified residue" description="4-aspartylphosphate" evidence="2">
    <location>
        <position position="54"/>
    </location>
</feature>
<dbReference type="PANTHER" id="PTHR44591:SF3">
    <property type="entry name" value="RESPONSE REGULATORY DOMAIN-CONTAINING PROTEIN"/>
    <property type="match status" value="1"/>
</dbReference>
<dbReference type="InterPro" id="IPR050595">
    <property type="entry name" value="Bact_response_regulator"/>
</dbReference>
<dbReference type="RefSeq" id="WP_110362095.1">
    <property type="nucleotide sequence ID" value="NZ_QFLI01000009.1"/>
</dbReference>
<dbReference type="PANTHER" id="PTHR44591">
    <property type="entry name" value="STRESS RESPONSE REGULATOR PROTEIN 1"/>
    <property type="match status" value="1"/>
</dbReference>
<dbReference type="SUPFAM" id="SSF53649">
    <property type="entry name" value="Alkaline phosphatase-like"/>
    <property type="match status" value="1"/>
</dbReference>
<reference evidence="4 5" key="1">
    <citation type="submission" date="2018-05" db="EMBL/GenBank/DDBJ databases">
        <title>Marinifilum breve JC075T sp. nov., a marine bacterium isolated from Yongle Blue Hole in the South China Sea.</title>
        <authorList>
            <person name="Fu T."/>
        </authorList>
    </citation>
    <scope>NUCLEOTIDE SEQUENCE [LARGE SCALE GENOMIC DNA]</scope>
    <source>
        <strain evidence="4 5">JC075</strain>
    </source>
</reference>
<protein>
    <submittedName>
        <fullName evidence="4">Two-component system response regulator</fullName>
    </submittedName>
</protein>
<accession>A0A2V3ZWA0</accession>
<dbReference type="InterPro" id="IPR011006">
    <property type="entry name" value="CheY-like_superfamily"/>
</dbReference>
<dbReference type="SUPFAM" id="SSF52172">
    <property type="entry name" value="CheY-like"/>
    <property type="match status" value="1"/>
</dbReference>
<sequence length="519" mass="60744">MKENTILWVDDEIELLKPHIIFLEEKGYEVVSCNNAYDALDLVKESHFDLVLLDENMPGMSGLEALSEIKSIDSALPIVMITKSEEEDIMDEAIGKQISDYLIKPVNPKQILLTLKKHIDKKRLVSEKTTMAYQSKFGQMGMEINDCRNFDDWMKMYRKLVFWELELSNIEDSGMDEILRMQKTEANNLFARFVKKNYLSWMDPDEEDKPLLTPNVFKEKVYPLLDQGQKVAFILIDNLRYDQWQTLYPVISDYFVLEDDSMYYSILPTATQYARNSMFSGLTPLEIKKRHPQHWIDEDEESSKNIHEEDFIGFQLKRHYKDYTYHYEKINNEKMGAKVLDNLKSILNSQLSVFVYNFVDMLSHARTESEMIRELAADEAAYRSLTLSWFEHSMLLELIKKLSEQNIKLVITTDHGSIRVQNPVKVIGDRQTNTNLRYKQGKNLNYKSKEVFEVTEPRKANLPQVNVSSSYIFAFGEDFLAYPNNFNYYSSYYRNTFQHGGISLEEMIVPLVTLSPKKN</sequence>
<organism evidence="4 5">
    <name type="scientific">Marinifilum breve</name>
    <dbReference type="NCBI Taxonomy" id="2184082"/>
    <lineage>
        <taxon>Bacteria</taxon>
        <taxon>Pseudomonadati</taxon>
        <taxon>Bacteroidota</taxon>
        <taxon>Bacteroidia</taxon>
        <taxon>Marinilabiliales</taxon>
        <taxon>Marinifilaceae</taxon>
    </lineage>
</organism>
<dbReference type="CDD" id="cd00156">
    <property type="entry name" value="REC"/>
    <property type="match status" value="1"/>
</dbReference>
<evidence type="ECO:0000313" key="4">
    <source>
        <dbReference type="EMBL" id="PXX97800.1"/>
    </source>
</evidence>
<dbReference type="GO" id="GO:0000160">
    <property type="term" value="P:phosphorelay signal transduction system"/>
    <property type="evidence" value="ECO:0007669"/>
    <property type="project" value="InterPro"/>
</dbReference>
<dbReference type="OrthoDB" id="9813025at2"/>
<keyword evidence="1 2" id="KW-0597">Phosphoprotein</keyword>
<evidence type="ECO:0000313" key="5">
    <source>
        <dbReference type="Proteomes" id="UP000248079"/>
    </source>
</evidence>
<dbReference type="PROSITE" id="PS50110">
    <property type="entry name" value="RESPONSE_REGULATORY"/>
    <property type="match status" value="1"/>
</dbReference>
<dbReference type="Pfam" id="PF00072">
    <property type="entry name" value="Response_reg"/>
    <property type="match status" value="1"/>
</dbReference>
<evidence type="ECO:0000256" key="1">
    <source>
        <dbReference type="ARBA" id="ARBA00022553"/>
    </source>
</evidence>
<name>A0A2V3ZWA0_9BACT</name>
<evidence type="ECO:0000259" key="3">
    <source>
        <dbReference type="PROSITE" id="PS50110"/>
    </source>
</evidence>
<dbReference type="InterPro" id="IPR001789">
    <property type="entry name" value="Sig_transdc_resp-reg_receiver"/>
</dbReference>
<dbReference type="Gene3D" id="3.40.720.10">
    <property type="entry name" value="Alkaline Phosphatase, subunit A"/>
    <property type="match status" value="1"/>
</dbReference>
<dbReference type="AlphaFoldDB" id="A0A2V3ZWA0"/>
<dbReference type="Pfam" id="PF08665">
    <property type="entry name" value="PglZ"/>
    <property type="match status" value="1"/>
</dbReference>
<gene>
    <name evidence="4" type="ORF">DF185_17680</name>
</gene>
<keyword evidence="5" id="KW-1185">Reference proteome</keyword>
<evidence type="ECO:0000256" key="2">
    <source>
        <dbReference type="PROSITE-ProRule" id="PRU00169"/>
    </source>
</evidence>
<dbReference type="Proteomes" id="UP000248079">
    <property type="component" value="Unassembled WGS sequence"/>
</dbReference>